<proteinExistence type="predicted"/>
<reference evidence="1" key="1">
    <citation type="journal article" date="2014" name="Front. Microbiol.">
        <title>High frequency of phylogenetically diverse reductive dehalogenase-homologous genes in deep subseafloor sedimentary metagenomes.</title>
        <authorList>
            <person name="Kawai M."/>
            <person name="Futagami T."/>
            <person name="Toyoda A."/>
            <person name="Takaki Y."/>
            <person name="Nishi S."/>
            <person name="Hori S."/>
            <person name="Arai W."/>
            <person name="Tsubouchi T."/>
            <person name="Morono Y."/>
            <person name="Uchiyama I."/>
            <person name="Ito T."/>
            <person name="Fujiyama A."/>
            <person name="Inagaki F."/>
            <person name="Takami H."/>
        </authorList>
    </citation>
    <scope>NUCLEOTIDE SEQUENCE</scope>
    <source>
        <strain evidence="1">Expedition CK06-06</strain>
    </source>
</reference>
<dbReference type="EMBL" id="BARW01034167">
    <property type="protein sequence ID" value="GAJ03834.1"/>
    <property type="molecule type" value="Genomic_DNA"/>
</dbReference>
<evidence type="ECO:0000313" key="1">
    <source>
        <dbReference type="EMBL" id="GAJ03834.1"/>
    </source>
</evidence>
<accession>X1TEY3</accession>
<gene>
    <name evidence="1" type="ORF">S12H4_53625</name>
</gene>
<sequence length="64" mass="7347">MDYSKKWRIIEAIGEGGQGKVYRVSKLNVELENACIKSLRGLTGISTSVKQDRNHFDKFRKSLF</sequence>
<evidence type="ECO:0008006" key="2">
    <source>
        <dbReference type="Google" id="ProtNLM"/>
    </source>
</evidence>
<comment type="caution">
    <text evidence="1">The sequence shown here is derived from an EMBL/GenBank/DDBJ whole genome shotgun (WGS) entry which is preliminary data.</text>
</comment>
<protein>
    <recommendedName>
        <fullName evidence="2">Protein kinase domain-containing protein</fullName>
    </recommendedName>
</protein>
<organism evidence="1">
    <name type="scientific">marine sediment metagenome</name>
    <dbReference type="NCBI Taxonomy" id="412755"/>
    <lineage>
        <taxon>unclassified sequences</taxon>
        <taxon>metagenomes</taxon>
        <taxon>ecological metagenomes</taxon>
    </lineage>
</organism>
<dbReference type="AlphaFoldDB" id="X1TEY3"/>
<name>X1TEY3_9ZZZZ</name>
<feature type="non-terminal residue" evidence="1">
    <location>
        <position position="64"/>
    </location>
</feature>